<gene>
    <name evidence="1" type="ORF">FJU30_17195</name>
</gene>
<dbReference type="Proteomes" id="UP000335415">
    <property type="component" value="Unassembled WGS sequence"/>
</dbReference>
<dbReference type="AlphaFoldDB" id="A0A5J5FWA3"/>
<evidence type="ECO:0000313" key="1">
    <source>
        <dbReference type="EMBL" id="KAA8998149.1"/>
    </source>
</evidence>
<sequence>MALTKLPEKAENIELMILKYIAEKMESELVWAFVRRRLKVEIRARLENIAAGRRSQCNCG</sequence>
<reference evidence="1 2" key="1">
    <citation type="submission" date="2019-09" db="EMBL/GenBank/DDBJ databases">
        <authorList>
            <person name="Li Y."/>
        </authorList>
    </citation>
    <scope>NUCLEOTIDE SEQUENCE [LARGE SCALE GENOMIC DNA]</scope>
    <source>
        <strain evidence="1 2">L3-3HA</strain>
    </source>
</reference>
<proteinExistence type="predicted"/>
<comment type="caution">
    <text evidence="1">The sequence shown here is derived from an EMBL/GenBank/DDBJ whole genome shotgun (WGS) entry which is preliminary data.</text>
</comment>
<name>A0A5J5FWA3_9GAMM</name>
<dbReference type="EMBL" id="VYKJ01000009">
    <property type="protein sequence ID" value="KAA8998149.1"/>
    <property type="molecule type" value="Genomic_DNA"/>
</dbReference>
<protein>
    <submittedName>
        <fullName evidence="1">Uncharacterized protein</fullName>
    </submittedName>
</protein>
<accession>A0A5J5FWA3</accession>
<keyword evidence="2" id="KW-1185">Reference proteome</keyword>
<organism evidence="1 2">
    <name type="scientific">Affinibrenneria salicis</name>
    <dbReference type="NCBI Taxonomy" id="2590031"/>
    <lineage>
        <taxon>Bacteria</taxon>
        <taxon>Pseudomonadati</taxon>
        <taxon>Pseudomonadota</taxon>
        <taxon>Gammaproteobacteria</taxon>
        <taxon>Enterobacterales</taxon>
        <taxon>Pectobacteriaceae</taxon>
        <taxon>Affinibrenneria</taxon>
    </lineage>
</organism>
<evidence type="ECO:0000313" key="2">
    <source>
        <dbReference type="Proteomes" id="UP000335415"/>
    </source>
</evidence>
<dbReference type="RefSeq" id="WP_150436208.1">
    <property type="nucleotide sequence ID" value="NZ_VYKJ01000009.1"/>
</dbReference>